<evidence type="ECO:0000256" key="1">
    <source>
        <dbReference type="ARBA" id="ARBA00022723"/>
    </source>
</evidence>
<keyword evidence="1" id="KW-0479">Metal-binding</keyword>
<name>A0A9P5G4Q7_GEOCN</name>
<gene>
    <name evidence="8" type="ORF">DV451_003487</name>
</gene>
<dbReference type="Pfam" id="PF03105">
    <property type="entry name" value="SPX"/>
    <property type="match status" value="1"/>
</dbReference>
<dbReference type="EMBL" id="QQZK01000077">
    <property type="protein sequence ID" value="KAF5098208.1"/>
    <property type="molecule type" value="Genomic_DNA"/>
</dbReference>
<evidence type="ECO:0000256" key="5">
    <source>
        <dbReference type="SAM" id="MobiDB-lite"/>
    </source>
</evidence>
<dbReference type="InterPro" id="IPR004331">
    <property type="entry name" value="SPX_dom"/>
</dbReference>
<dbReference type="Pfam" id="PF13920">
    <property type="entry name" value="zf-C3HC4_3"/>
    <property type="match status" value="1"/>
</dbReference>
<dbReference type="InterPro" id="IPR001841">
    <property type="entry name" value="Znf_RING"/>
</dbReference>
<keyword evidence="2 4" id="KW-0863">Zinc-finger</keyword>
<dbReference type="InterPro" id="IPR013083">
    <property type="entry name" value="Znf_RING/FYVE/PHD"/>
</dbReference>
<reference evidence="8" key="2">
    <citation type="submission" date="2020-01" db="EMBL/GenBank/DDBJ databases">
        <authorList>
            <person name="Perkins V."/>
            <person name="Lessard M.-H."/>
            <person name="Dugat-Bony E."/>
            <person name="Frenette M."/>
            <person name="Labrie S."/>
        </authorList>
    </citation>
    <scope>NUCLEOTIDE SEQUENCE</scope>
    <source>
        <strain evidence="8">LMA-70</strain>
    </source>
</reference>
<feature type="domain" description="SPX" evidence="7">
    <location>
        <begin position="1"/>
        <end position="438"/>
    </location>
</feature>
<reference evidence="8" key="1">
    <citation type="journal article" date="2020" name="Front. Microbiol.">
        <title>Phenotypic and Genetic Characterization of the Cheese Ripening Yeast Geotrichum candidum.</title>
        <authorList>
            <person name="Perkins V."/>
            <person name="Vignola S."/>
            <person name="Lessard M.H."/>
            <person name="Plante P.L."/>
            <person name="Corbeil J."/>
            <person name="Dugat-Bony E."/>
            <person name="Frenette M."/>
            <person name="Labrie S."/>
        </authorList>
    </citation>
    <scope>NUCLEOTIDE SEQUENCE</scope>
    <source>
        <strain evidence="8">LMA-70</strain>
    </source>
</reference>
<accession>A0A9P5G4Q7</accession>
<dbReference type="InterPro" id="IPR017907">
    <property type="entry name" value="Znf_RING_CS"/>
</dbReference>
<dbReference type="GO" id="GO:0008270">
    <property type="term" value="F:zinc ion binding"/>
    <property type="evidence" value="ECO:0007669"/>
    <property type="project" value="UniProtKB-KW"/>
</dbReference>
<dbReference type="SUPFAM" id="SSF57850">
    <property type="entry name" value="RING/U-box"/>
    <property type="match status" value="1"/>
</dbReference>
<dbReference type="Gene3D" id="3.30.40.10">
    <property type="entry name" value="Zinc/RING finger domain, C3HC4 (zinc finger)"/>
    <property type="match status" value="1"/>
</dbReference>
<proteinExistence type="predicted"/>
<evidence type="ECO:0000259" key="6">
    <source>
        <dbReference type="PROSITE" id="PS50089"/>
    </source>
</evidence>
<dbReference type="PROSITE" id="PS00518">
    <property type="entry name" value="ZF_RING_1"/>
    <property type="match status" value="1"/>
</dbReference>
<dbReference type="PANTHER" id="PTHR23327">
    <property type="entry name" value="RING FINGER PROTEIN 127"/>
    <property type="match status" value="1"/>
</dbReference>
<evidence type="ECO:0000313" key="8">
    <source>
        <dbReference type="EMBL" id="KAF5098208.1"/>
    </source>
</evidence>
<dbReference type="PROSITE" id="PS51382">
    <property type="entry name" value="SPX"/>
    <property type="match status" value="1"/>
</dbReference>
<evidence type="ECO:0008006" key="10">
    <source>
        <dbReference type="Google" id="ProtNLM"/>
    </source>
</evidence>
<evidence type="ECO:0000256" key="2">
    <source>
        <dbReference type="ARBA" id="ARBA00022771"/>
    </source>
</evidence>
<feature type="region of interest" description="Disordered" evidence="5">
    <location>
        <begin position="329"/>
        <end position="356"/>
    </location>
</feature>
<dbReference type="Proteomes" id="UP000750522">
    <property type="component" value="Unassembled WGS sequence"/>
</dbReference>
<protein>
    <recommendedName>
        <fullName evidence="10">RING-type domain-containing protein</fullName>
    </recommendedName>
</protein>
<dbReference type="SMART" id="SM00184">
    <property type="entry name" value="RING"/>
    <property type="match status" value="1"/>
</dbReference>
<evidence type="ECO:0000313" key="9">
    <source>
        <dbReference type="Proteomes" id="UP000750522"/>
    </source>
</evidence>
<dbReference type="PROSITE" id="PS50089">
    <property type="entry name" value="ZF_RING_2"/>
    <property type="match status" value="1"/>
</dbReference>
<dbReference type="AlphaFoldDB" id="A0A9P5G4Q7"/>
<feature type="region of interest" description="Disordered" evidence="5">
    <location>
        <begin position="275"/>
        <end position="297"/>
    </location>
</feature>
<feature type="domain" description="RING-type" evidence="6">
    <location>
        <begin position="503"/>
        <end position="542"/>
    </location>
</feature>
<evidence type="ECO:0000256" key="4">
    <source>
        <dbReference type="PROSITE-ProRule" id="PRU00175"/>
    </source>
</evidence>
<feature type="compositionally biased region" description="Low complexity" evidence="5">
    <location>
        <begin position="337"/>
        <end position="355"/>
    </location>
</feature>
<comment type="caution">
    <text evidence="8">The sequence shown here is derived from an EMBL/GenBank/DDBJ whole genome shotgun (WGS) entry which is preliminary data.</text>
</comment>
<sequence length="598" mass="66724">MKFAKVFQQVLKEDHIPAEWVSAAIQYKALKKCINRVVCELEEFGLERDILREFLDNPAADAAADGDSNGSTNSGDEVAPLIEYGFEHGLIPKLTVTLDPRSEAYARLERLPQIKSSRLSVTRLPDNSSDNSNARVKIEINLRSDNEFFNMLLTELDQLDQLRRQQETQLLGLINELSTVISSVVDPAQHSHHHHFSSSSMSAQQADMYVWREIFKEYIEANIFFSTAEADSGAHDAEHARRRLLFFAQKVMGDRHEVATMSFRQFEADLSVELDATPNQGSSGDGTELQPHAPPPIEEIDDEYVYRSSQGPYSKALGLLKRVKSAGINGNKTSIENTNSNDNNDNKNNTNGKSNAVIAASPPSTQAAVSSKIRPSPNSLILRFKHPSSRPAFKSFWVLNHALLQALQFQTLNQTAITKILKKFDKQTALNSRHTFFPLISSSSAAESAVAAMSPSSSTSLITTTSGVAQYHPFVSSSLAKSICFVIAERLIPVTPQIDDFLCPICTSITYKPIRLDCTHIFCVRCLVLLQRAGEDRCPICRQNVVLDADERNLDHERLKFLKKHFPKETKAKQVETEKIIAKEQMDQLKSSGECIVM</sequence>
<organism evidence="8 9">
    <name type="scientific">Geotrichum candidum</name>
    <name type="common">Oospora lactis</name>
    <name type="synonym">Dipodascus geotrichum</name>
    <dbReference type="NCBI Taxonomy" id="1173061"/>
    <lineage>
        <taxon>Eukaryota</taxon>
        <taxon>Fungi</taxon>
        <taxon>Dikarya</taxon>
        <taxon>Ascomycota</taxon>
        <taxon>Saccharomycotina</taxon>
        <taxon>Dipodascomycetes</taxon>
        <taxon>Dipodascales</taxon>
        <taxon>Dipodascaceae</taxon>
        <taxon>Geotrichum</taxon>
    </lineage>
</organism>
<evidence type="ECO:0000256" key="3">
    <source>
        <dbReference type="ARBA" id="ARBA00022833"/>
    </source>
</evidence>
<evidence type="ECO:0000259" key="7">
    <source>
        <dbReference type="PROSITE" id="PS51382"/>
    </source>
</evidence>
<keyword evidence="3" id="KW-0862">Zinc</keyword>
<dbReference type="PANTHER" id="PTHR23327:SF51">
    <property type="entry name" value="TRANSCRIPTIONAL REGULATOR OF YEAST FORM ADHERENCE 3"/>
    <property type="match status" value="1"/>
</dbReference>